<dbReference type="Gene3D" id="2.120.10.30">
    <property type="entry name" value="TolB, C-terminal domain"/>
    <property type="match status" value="1"/>
</dbReference>
<dbReference type="InterPro" id="IPR052998">
    <property type="entry name" value="Hetero-Diels-Alderase-like"/>
</dbReference>
<feature type="signal peptide" evidence="1">
    <location>
        <begin position="1"/>
        <end position="19"/>
    </location>
</feature>
<evidence type="ECO:0000313" key="2">
    <source>
        <dbReference type="EMBL" id="GAB1316796.1"/>
    </source>
</evidence>
<dbReference type="PANTHER" id="PTHR42060:SF1">
    <property type="entry name" value="NHL REPEAT-CONTAINING PROTEIN"/>
    <property type="match status" value="1"/>
</dbReference>
<accession>A0ABQ0GGB5</accession>
<keyword evidence="3" id="KW-1185">Reference proteome</keyword>
<dbReference type="SUPFAM" id="SSF101898">
    <property type="entry name" value="NHL repeat"/>
    <property type="match status" value="1"/>
</dbReference>
<reference evidence="2 3" key="1">
    <citation type="submission" date="2024-09" db="EMBL/GenBank/DDBJ databases">
        <title>Itraconazole resistance in Madurella fahalii resulting from another homologue of gene encoding cytochrome P450 14-alpha sterol demethylase (CYP51).</title>
        <authorList>
            <person name="Yoshioka I."/>
            <person name="Fahal A.H."/>
            <person name="Kaneko S."/>
            <person name="Yaguchi T."/>
        </authorList>
    </citation>
    <scope>NUCLEOTIDE SEQUENCE [LARGE SCALE GENOMIC DNA]</scope>
    <source>
        <strain evidence="2 3">IFM 68171</strain>
    </source>
</reference>
<organism evidence="2 3">
    <name type="scientific">Madurella fahalii</name>
    <dbReference type="NCBI Taxonomy" id="1157608"/>
    <lineage>
        <taxon>Eukaryota</taxon>
        <taxon>Fungi</taxon>
        <taxon>Dikarya</taxon>
        <taxon>Ascomycota</taxon>
        <taxon>Pezizomycotina</taxon>
        <taxon>Sordariomycetes</taxon>
        <taxon>Sordariomycetidae</taxon>
        <taxon>Sordariales</taxon>
        <taxon>Sordariales incertae sedis</taxon>
        <taxon>Madurella</taxon>
    </lineage>
</organism>
<evidence type="ECO:0000313" key="3">
    <source>
        <dbReference type="Proteomes" id="UP001628179"/>
    </source>
</evidence>
<dbReference type="RefSeq" id="XP_070918527.1">
    <property type="nucleotide sequence ID" value="XM_071062426.1"/>
</dbReference>
<gene>
    <name evidence="2" type="ORF">MFIFM68171_07006</name>
</gene>
<evidence type="ECO:0000256" key="1">
    <source>
        <dbReference type="SAM" id="SignalP"/>
    </source>
</evidence>
<dbReference type="GeneID" id="98177749"/>
<dbReference type="EMBL" id="BAAFSV010000003">
    <property type="protein sequence ID" value="GAB1316796.1"/>
    <property type="molecule type" value="Genomic_DNA"/>
</dbReference>
<feature type="chain" id="PRO_5047164432" description="SMP-30/Gluconolactonase/LRE-like region domain-containing protein" evidence="1">
    <location>
        <begin position="20"/>
        <end position="348"/>
    </location>
</feature>
<name>A0ABQ0GGB5_9PEZI</name>
<dbReference type="InterPro" id="IPR011042">
    <property type="entry name" value="6-blade_b-propeller_TolB-like"/>
</dbReference>
<keyword evidence="1" id="KW-0732">Signal</keyword>
<dbReference type="Proteomes" id="UP001628179">
    <property type="component" value="Unassembled WGS sequence"/>
</dbReference>
<sequence length="348" mass="36355">MHTSKYLLLALTNFAGISALAGKPSRTPTSFTATEIFSFPPTNPVFIENIFVLPDNRLLLSHFGGPGPDSPLYILNQTSAQVSIVGSLPNSTAQTGIAALGGDRYAITAGVVGDNFEFIEGSVNVFIISLPNGSGTASVVDAIPVGNTINMNGLVSLPSPSGDRHILLSADSRGGRILRIDTQTRTSSVAFTDPLFGRDPNNVDAGSIAITGVNGLSLRGSCLYFSNSAQGIVGVVKINDLGYRAGDAKVLSRIRGNVTLENFFDDLAVDRRGNAYVAWETRTLVKVAKVSGRQTVILGPGGVSNGNVTLRYPTAVKVGLSGEEVYVATGGILDNGDMLGGQVVKVQI</sequence>
<evidence type="ECO:0008006" key="4">
    <source>
        <dbReference type="Google" id="ProtNLM"/>
    </source>
</evidence>
<dbReference type="PANTHER" id="PTHR42060">
    <property type="entry name" value="NHL REPEAT-CONTAINING PROTEIN-RELATED"/>
    <property type="match status" value="1"/>
</dbReference>
<comment type="caution">
    <text evidence="2">The sequence shown here is derived from an EMBL/GenBank/DDBJ whole genome shotgun (WGS) entry which is preliminary data.</text>
</comment>
<protein>
    <recommendedName>
        <fullName evidence="4">SMP-30/Gluconolactonase/LRE-like region domain-containing protein</fullName>
    </recommendedName>
</protein>
<proteinExistence type="predicted"/>